<dbReference type="Gene3D" id="2.60.40.1120">
    <property type="entry name" value="Carboxypeptidase-like, regulatory domain"/>
    <property type="match status" value="1"/>
</dbReference>
<keyword evidence="1" id="KW-0732">Signal</keyword>
<dbReference type="InterPro" id="IPR041700">
    <property type="entry name" value="OMP_b-brl_3"/>
</dbReference>
<protein>
    <submittedName>
        <fullName evidence="3">Carboxypeptidase-like protein</fullName>
    </submittedName>
</protein>
<feature type="chain" id="PRO_5016312932" evidence="1">
    <location>
        <begin position="18"/>
        <end position="895"/>
    </location>
</feature>
<organism evidence="3 4">
    <name type="scientific">Chitinophaga skermanii</name>
    <dbReference type="NCBI Taxonomy" id="331697"/>
    <lineage>
        <taxon>Bacteria</taxon>
        <taxon>Pseudomonadati</taxon>
        <taxon>Bacteroidota</taxon>
        <taxon>Chitinophagia</taxon>
        <taxon>Chitinophagales</taxon>
        <taxon>Chitinophagaceae</taxon>
        <taxon>Chitinophaga</taxon>
    </lineage>
</organism>
<dbReference type="SUPFAM" id="SSF49464">
    <property type="entry name" value="Carboxypeptidase regulatory domain-like"/>
    <property type="match status" value="1"/>
</dbReference>
<dbReference type="SUPFAM" id="SSF56935">
    <property type="entry name" value="Porins"/>
    <property type="match status" value="1"/>
</dbReference>
<feature type="domain" description="Outer membrane protein beta-barrel" evidence="2">
    <location>
        <begin position="419"/>
        <end position="706"/>
    </location>
</feature>
<dbReference type="EMBL" id="QLLL01000007">
    <property type="protein sequence ID" value="RAJ01498.1"/>
    <property type="molecule type" value="Genomic_DNA"/>
</dbReference>
<dbReference type="GO" id="GO:0004180">
    <property type="term" value="F:carboxypeptidase activity"/>
    <property type="evidence" value="ECO:0007669"/>
    <property type="project" value="UniProtKB-KW"/>
</dbReference>
<dbReference type="InterPro" id="IPR008969">
    <property type="entry name" value="CarboxyPept-like_regulatory"/>
</dbReference>
<keyword evidence="3" id="KW-0645">Protease</keyword>
<reference evidence="3 4" key="1">
    <citation type="submission" date="2018-06" db="EMBL/GenBank/DDBJ databases">
        <title>Genomic Encyclopedia of Archaeal and Bacterial Type Strains, Phase II (KMG-II): from individual species to whole genera.</title>
        <authorList>
            <person name="Goeker M."/>
        </authorList>
    </citation>
    <scope>NUCLEOTIDE SEQUENCE [LARGE SCALE GENOMIC DNA]</scope>
    <source>
        <strain evidence="3 4">DSM 23857</strain>
    </source>
</reference>
<dbReference type="RefSeq" id="WP_111599140.1">
    <property type="nucleotide sequence ID" value="NZ_QLLL01000007.1"/>
</dbReference>
<evidence type="ECO:0000313" key="3">
    <source>
        <dbReference type="EMBL" id="RAJ01498.1"/>
    </source>
</evidence>
<evidence type="ECO:0000256" key="1">
    <source>
        <dbReference type="SAM" id="SignalP"/>
    </source>
</evidence>
<dbReference type="Pfam" id="PF13715">
    <property type="entry name" value="CarbopepD_reg_2"/>
    <property type="match status" value="1"/>
</dbReference>
<dbReference type="OrthoDB" id="606930at2"/>
<dbReference type="Proteomes" id="UP000249547">
    <property type="component" value="Unassembled WGS sequence"/>
</dbReference>
<accession>A0A327QCA3</accession>
<evidence type="ECO:0000259" key="2">
    <source>
        <dbReference type="Pfam" id="PF14905"/>
    </source>
</evidence>
<keyword evidence="4" id="KW-1185">Reference proteome</keyword>
<keyword evidence="3" id="KW-0121">Carboxypeptidase</keyword>
<evidence type="ECO:0000313" key="4">
    <source>
        <dbReference type="Proteomes" id="UP000249547"/>
    </source>
</evidence>
<dbReference type="AlphaFoldDB" id="A0A327QCA3"/>
<proteinExistence type="predicted"/>
<keyword evidence="3" id="KW-0378">Hydrolase</keyword>
<dbReference type="Pfam" id="PF14905">
    <property type="entry name" value="OMP_b-brl_3"/>
    <property type="match status" value="1"/>
</dbReference>
<gene>
    <name evidence="3" type="ORF">LX64_03713</name>
</gene>
<feature type="signal peptide" evidence="1">
    <location>
        <begin position="1"/>
        <end position="17"/>
    </location>
</feature>
<sequence>MKPIFLFLLLFTSFFVAQGQQKQLHVKGRVLDFSSREPLPGAIVIMLNAKDSTMHSNTAAAVSGDFTIAAQHGGQYKLKVQFMGYETFTQAINYQDTTTIVQLGDIFMNMKNVTLAGVEIVQQRPPMVVKKDTVEYNAGSFKTQPNALLEELLKKMPGLKLEADGSLTYNGEPIPELMLDGRPLFSDDPKTATKNLPADIVDRIQIIDKQSRDNELSGVSGKKVKALNIVLKADRRKGVYGNVNAAGGNDERYLVGMNLNRFNGPQQIMLNGTMGNVPPGGASMAGQLKTKNLGFTYNSDVTKKLRVNASYNFSKNEMLMQRSNNREYFSVDSTKYNRSNSQNLNQTEAHRFGARFEYTIDSTQMLIWSPSVSYNRTNTNTLNNFEISSVTNTMRNKGLDNTTNESTTPNVNMNLMYRKKFAKKGRSLNTMLTFGNNSSDRIGYLNSARLLKDSLNNDVADTTRQQNLSDNKGQTLGVRVTYVEPVGNGRFLEASYGYNRNLMRNVKNTFNWDTLKGGYTGFVDSLSNSFKNTTSFQNVGLNFRTNRLKYNYVFGLNMQVNDLQSLDRTKDSTSHQRTVNFAPMATFDYTFAGNKQLYMSYNGQTQQPTLQQLQPVVDRSNSLYIVTGNPNLRPSFTHNMNINLSAFNPATMRGFNLGVNGTTTMNKIVNKSFFDENGVQYSMPENLSGAYNVSAFLSNNLFLKKIKASLSFATALSYSNDVSFLNSEKNLTKNMSVTETVNFNFNYKELLELGVAGSVGYNSAKSSLTKAANNNYLSATGQLNFTVHLPGKIHIGSASTYSYTAGRSQGYDLNNAIVNGYIYKNFFKNNMAELRFTAYDIFNQNVSLTRNVYENYIDDVRTDVMQRYFMLAVIIHINKFGGGAPKKAAMPTSIK</sequence>
<name>A0A327QCA3_9BACT</name>
<comment type="caution">
    <text evidence="3">The sequence shown here is derived from an EMBL/GenBank/DDBJ whole genome shotgun (WGS) entry which is preliminary data.</text>
</comment>